<dbReference type="AlphaFoldDB" id="A0AAN9NN91"/>
<feature type="transmembrane region" description="Helical" evidence="1">
    <location>
        <begin position="17"/>
        <end position="35"/>
    </location>
</feature>
<keyword evidence="3" id="KW-1185">Reference proteome</keyword>
<dbReference type="Proteomes" id="UP001386955">
    <property type="component" value="Unassembled WGS sequence"/>
</dbReference>
<organism evidence="2 3">
    <name type="scientific">Psophocarpus tetragonolobus</name>
    <name type="common">Winged bean</name>
    <name type="synonym">Dolichos tetragonolobus</name>
    <dbReference type="NCBI Taxonomy" id="3891"/>
    <lineage>
        <taxon>Eukaryota</taxon>
        <taxon>Viridiplantae</taxon>
        <taxon>Streptophyta</taxon>
        <taxon>Embryophyta</taxon>
        <taxon>Tracheophyta</taxon>
        <taxon>Spermatophyta</taxon>
        <taxon>Magnoliopsida</taxon>
        <taxon>eudicotyledons</taxon>
        <taxon>Gunneridae</taxon>
        <taxon>Pentapetalae</taxon>
        <taxon>rosids</taxon>
        <taxon>fabids</taxon>
        <taxon>Fabales</taxon>
        <taxon>Fabaceae</taxon>
        <taxon>Papilionoideae</taxon>
        <taxon>50 kb inversion clade</taxon>
        <taxon>NPAAA clade</taxon>
        <taxon>indigoferoid/millettioid clade</taxon>
        <taxon>Phaseoleae</taxon>
        <taxon>Psophocarpus</taxon>
    </lineage>
</organism>
<comment type="caution">
    <text evidence="2">The sequence shown here is derived from an EMBL/GenBank/DDBJ whole genome shotgun (WGS) entry which is preliminary data.</text>
</comment>
<keyword evidence="1" id="KW-1133">Transmembrane helix</keyword>
<proteinExistence type="predicted"/>
<protein>
    <submittedName>
        <fullName evidence="2">Uncharacterized protein</fullName>
    </submittedName>
</protein>
<dbReference type="EMBL" id="JAYMYS010000040">
    <property type="protein sequence ID" value="KAK7375971.1"/>
    <property type="molecule type" value="Genomic_DNA"/>
</dbReference>
<evidence type="ECO:0000313" key="3">
    <source>
        <dbReference type="Proteomes" id="UP001386955"/>
    </source>
</evidence>
<evidence type="ECO:0000313" key="2">
    <source>
        <dbReference type="EMBL" id="KAK7375971.1"/>
    </source>
</evidence>
<accession>A0AAN9NN91</accession>
<reference evidence="2 3" key="1">
    <citation type="submission" date="2024-01" db="EMBL/GenBank/DDBJ databases">
        <title>The genomes of 5 underutilized Papilionoideae crops provide insights into root nodulation and disease resistanc.</title>
        <authorList>
            <person name="Jiang F."/>
        </authorList>
    </citation>
    <scope>NUCLEOTIDE SEQUENCE [LARGE SCALE GENOMIC DNA]</scope>
    <source>
        <strain evidence="2">DUOXIRENSHENG_FW03</strain>
        <tissue evidence="2">Leaves</tissue>
    </source>
</reference>
<keyword evidence="1" id="KW-0812">Transmembrane</keyword>
<gene>
    <name evidence="2" type="ORF">VNO78_35288</name>
</gene>
<evidence type="ECO:0000256" key="1">
    <source>
        <dbReference type="SAM" id="Phobius"/>
    </source>
</evidence>
<name>A0AAN9NN91_PSOTE</name>
<feature type="transmembrane region" description="Helical" evidence="1">
    <location>
        <begin position="41"/>
        <end position="58"/>
    </location>
</feature>
<keyword evidence="1" id="KW-0472">Membrane</keyword>
<sequence>MAAFPELWKNFIFKMKMEFVSVLYIGLLFHFNSIYPTTDKWIIGMNSLVVQSLILLIYKKRKFFGEKEK</sequence>